<keyword evidence="3 6" id="KW-1133">Transmembrane helix</keyword>
<dbReference type="InterPro" id="IPR052337">
    <property type="entry name" value="SAT4-like"/>
</dbReference>
<feature type="transmembrane region" description="Helical" evidence="6">
    <location>
        <begin position="128"/>
        <end position="151"/>
    </location>
</feature>
<dbReference type="PANTHER" id="PTHR33048">
    <property type="entry name" value="PTH11-LIKE INTEGRAL MEMBRANE PROTEIN (AFU_ORTHOLOGUE AFUA_5G11245)"/>
    <property type="match status" value="1"/>
</dbReference>
<feature type="transmembrane region" description="Helical" evidence="6">
    <location>
        <begin position="53"/>
        <end position="77"/>
    </location>
</feature>
<evidence type="ECO:0000256" key="3">
    <source>
        <dbReference type="ARBA" id="ARBA00022989"/>
    </source>
</evidence>
<dbReference type="InterPro" id="IPR049326">
    <property type="entry name" value="Rhodopsin_dom_fungi"/>
</dbReference>
<name>A0A9P9W917_9PEZI</name>
<feature type="transmembrane region" description="Helical" evidence="6">
    <location>
        <begin position="242"/>
        <end position="266"/>
    </location>
</feature>
<evidence type="ECO:0000256" key="2">
    <source>
        <dbReference type="ARBA" id="ARBA00022692"/>
    </source>
</evidence>
<accession>A0A9P9W917</accession>
<dbReference type="PANTHER" id="PTHR33048:SF161">
    <property type="entry name" value="INTEGRAL MEMBRANE PROTEIN"/>
    <property type="match status" value="1"/>
</dbReference>
<feature type="transmembrane region" description="Helical" evidence="6">
    <location>
        <begin position="171"/>
        <end position="197"/>
    </location>
</feature>
<keyword evidence="9" id="KW-1185">Reference proteome</keyword>
<keyword evidence="4 6" id="KW-0472">Membrane</keyword>
<evidence type="ECO:0000256" key="4">
    <source>
        <dbReference type="ARBA" id="ARBA00023136"/>
    </source>
</evidence>
<dbReference type="AlphaFoldDB" id="A0A9P9W917"/>
<evidence type="ECO:0000313" key="8">
    <source>
        <dbReference type="EMBL" id="KAI1852151.1"/>
    </source>
</evidence>
<dbReference type="GO" id="GO:0016020">
    <property type="term" value="C:membrane"/>
    <property type="evidence" value="ECO:0007669"/>
    <property type="project" value="UniProtKB-SubCell"/>
</dbReference>
<reference evidence="8" key="1">
    <citation type="submission" date="2021-03" db="EMBL/GenBank/DDBJ databases">
        <title>Revisited historic fungal species revealed as producer of novel bioactive compounds through whole genome sequencing and comparative genomics.</title>
        <authorList>
            <person name="Vignolle G.A."/>
            <person name="Hochenegger N."/>
            <person name="Mach R.L."/>
            <person name="Mach-Aigner A.R."/>
            <person name="Javad Rahimi M."/>
            <person name="Salim K.A."/>
            <person name="Chan C.M."/>
            <person name="Lim L.B.L."/>
            <person name="Cai F."/>
            <person name="Druzhinina I.S."/>
            <person name="U'Ren J.M."/>
            <person name="Derntl C."/>
        </authorList>
    </citation>
    <scope>NUCLEOTIDE SEQUENCE</scope>
    <source>
        <strain evidence="8">TUCIM 5799</strain>
    </source>
</reference>
<proteinExistence type="inferred from homology"/>
<comment type="caution">
    <text evidence="8">The sequence shown here is derived from an EMBL/GenBank/DDBJ whole genome shotgun (WGS) entry which is preliminary data.</text>
</comment>
<dbReference type="OrthoDB" id="5391602at2759"/>
<evidence type="ECO:0000256" key="5">
    <source>
        <dbReference type="ARBA" id="ARBA00038359"/>
    </source>
</evidence>
<dbReference type="Proteomes" id="UP000829685">
    <property type="component" value="Unassembled WGS sequence"/>
</dbReference>
<evidence type="ECO:0000256" key="1">
    <source>
        <dbReference type="ARBA" id="ARBA00004141"/>
    </source>
</evidence>
<organism evidence="8 9">
    <name type="scientific">Neoarthrinium moseri</name>
    <dbReference type="NCBI Taxonomy" id="1658444"/>
    <lineage>
        <taxon>Eukaryota</taxon>
        <taxon>Fungi</taxon>
        <taxon>Dikarya</taxon>
        <taxon>Ascomycota</taxon>
        <taxon>Pezizomycotina</taxon>
        <taxon>Sordariomycetes</taxon>
        <taxon>Xylariomycetidae</taxon>
        <taxon>Amphisphaeriales</taxon>
        <taxon>Apiosporaceae</taxon>
        <taxon>Neoarthrinium</taxon>
    </lineage>
</organism>
<feature type="transmembrane region" description="Helical" evidence="6">
    <location>
        <begin position="209"/>
        <end position="230"/>
    </location>
</feature>
<feature type="transmembrane region" description="Helical" evidence="6">
    <location>
        <begin position="20"/>
        <end position="41"/>
    </location>
</feature>
<feature type="domain" description="Rhodopsin" evidence="7">
    <location>
        <begin position="34"/>
        <end position="270"/>
    </location>
</feature>
<gene>
    <name evidence="8" type="ORF">JX265_013122</name>
</gene>
<protein>
    <recommendedName>
        <fullName evidence="7">Rhodopsin domain-containing protein</fullName>
    </recommendedName>
</protein>
<sequence>MKPGSTYYPISTDLKVHIVINAILVLTATVLVAARIVSRVVTGVRLGWDDGFVLVALPLGIGLLVIEGILATVGLGYRKATYDNPNNLWTVLPLNTAFTLCYIPLIAAVKCSMLFFYRRAFSETKARLTIYITLGFVVSWFITHLLTSLLSCQPIAVLVDPSVPGFCNNSTIIVIALAAINVGTDIAIMLIPIPTILGLKIKLSEKIGVLGLVFLGTLVTVASIVRLYYYTHVQELADWTGSMPPVIFVSIFEGNLGIIITSLPMIRPLWTALKKRGDANRRDSWGGDEGKAYLFRNSVQEAHEFEIIEMRLDVGSIGGRQSNGARTREGNMI</sequence>
<evidence type="ECO:0000313" key="9">
    <source>
        <dbReference type="Proteomes" id="UP000829685"/>
    </source>
</evidence>
<evidence type="ECO:0000256" key="6">
    <source>
        <dbReference type="SAM" id="Phobius"/>
    </source>
</evidence>
<dbReference type="EMBL" id="JAFIMR010000063">
    <property type="protein sequence ID" value="KAI1852151.1"/>
    <property type="molecule type" value="Genomic_DNA"/>
</dbReference>
<comment type="similarity">
    <text evidence="5">Belongs to the SAT4 family.</text>
</comment>
<feature type="transmembrane region" description="Helical" evidence="6">
    <location>
        <begin position="97"/>
        <end position="116"/>
    </location>
</feature>
<dbReference type="Pfam" id="PF20684">
    <property type="entry name" value="Fung_rhodopsin"/>
    <property type="match status" value="1"/>
</dbReference>
<keyword evidence="2 6" id="KW-0812">Transmembrane</keyword>
<evidence type="ECO:0000259" key="7">
    <source>
        <dbReference type="Pfam" id="PF20684"/>
    </source>
</evidence>
<comment type="subcellular location">
    <subcellularLocation>
        <location evidence="1">Membrane</location>
        <topology evidence="1">Multi-pass membrane protein</topology>
    </subcellularLocation>
</comment>